<dbReference type="AlphaFoldDB" id="A0A9Q8P3D1"/>
<dbReference type="EMBL" id="CP090163">
    <property type="protein sequence ID" value="UJO11669.1"/>
    <property type="molecule type" value="Genomic_DNA"/>
</dbReference>
<accession>A0A9Q8P3D1</accession>
<proteinExistence type="predicted"/>
<dbReference type="KEGG" id="ffu:CLAFUR5_02182"/>
<evidence type="ECO:0000313" key="3">
    <source>
        <dbReference type="Proteomes" id="UP000756132"/>
    </source>
</evidence>
<dbReference type="Proteomes" id="UP000756132">
    <property type="component" value="Chromosome 1"/>
</dbReference>
<reference evidence="2" key="2">
    <citation type="journal article" date="2022" name="Microb. Genom.">
        <title>A chromosome-scale genome assembly of the tomato pathogen Cladosporium fulvum reveals a compartmentalized genome architecture and the presence of a dispensable chromosome.</title>
        <authorList>
            <person name="Zaccaron A.Z."/>
            <person name="Chen L.H."/>
            <person name="Samaras A."/>
            <person name="Stergiopoulos I."/>
        </authorList>
    </citation>
    <scope>NUCLEOTIDE SEQUENCE</scope>
    <source>
        <strain evidence="2">Race5_Kim</strain>
    </source>
</reference>
<sequence>MDARIHHRTTNVAPMLSRRMLLEWHLVPARSVRTSSAASSLVFTDTEHAGIALDLEFLQRMWQGQALERIDLPPVLAHIQGQEIWIAGRAEPDDLEHLSEIISNSPLVSNYTVHVVARYSLRQLEMSPDSAQPPVHAWSSVTKADLQIHSTRVRSRRRQLSKRDKKRHVPKWAQPRQPAAARPPPSDISFMHITQEACTDYKQLAAQERSIVDRTKHKGKGMPKLCRASHGGQLINVLPRSPRLLSYMKNNFEVFKKSLLMAIVLAERDVKPEDGPGSHRTALLRHLREVFVHRNDGQPGEEELQRYRAIFAGRR</sequence>
<protein>
    <submittedName>
        <fullName evidence="2">Uncharacterized protein</fullName>
    </submittedName>
</protein>
<reference evidence="2" key="1">
    <citation type="submission" date="2021-12" db="EMBL/GenBank/DDBJ databases">
        <authorList>
            <person name="Zaccaron A."/>
            <person name="Stergiopoulos I."/>
        </authorList>
    </citation>
    <scope>NUCLEOTIDE SEQUENCE</scope>
    <source>
        <strain evidence="2">Race5_Kim</strain>
    </source>
</reference>
<feature type="compositionally biased region" description="Basic residues" evidence="1">
    <location>
        <begin position="151"/>
        <end position="170"/>
    </location>
</feature>
<dbReference type="GeneID" id="71982060"/>
<feature type="region of interest" description="Disordered" evidence="1">
    <location>
        <begin position="149"/>
        <end position="186"/>
    </location>
</feature>
<evidence type="ECO:0000313" key="2">
    <source>
        <dbReference type="EMBL" id="UJO11669.1"/>
    </source>
</evidence>
<keyword evidence="3" id="KW-1185">Reference proteome</keyword>
<gene>
    <name evidence="2" type="ORF">CLAFUR5_02182</name>
</gene>
<organism evidence="2 3">
    <name type="scientific">Passalora fulva</name>
    <name type="common">Tomato leaf mold</name>
    <name type="synonym">Cladosporium fulvum</name>
    <dbReference type="NCBI Taxonomy" id="5499"/>
    <lineage>
        <taxon>Eukaryota</taxon>
        <taxon>Fungi</taxon>
        <taxon>Dikarya</taxon>
        <taxon>Ascomycota</taxon>
        <taxon>Pezizomycotina</taxon>
        <taxon>Dothideomycetes</taxon>
        <taxon>Dothideomycetidae</taxon>
        <taxon>Mycosphaerellales</taxon>
        <taxon>Mycosphaerellaceae</taxon>
        <taxon>Fulvia</taxon>
    </lineage>
</organism>
<dbReference type="RefSeq" id="XP_047756035.1">
    <property type="nucleotide sequence ID" value="XM_047901330.1"/>
</dbReference>
<evidence type="ECO:0000256" key="1">
    <source>
        <dbReference type="SAM" id="MobiDB-lite"/>
    </source>
</evidence>
<name>A0A9Q8P3D1_PASFU</name>